<feature type="transmembrane region" description="Helical" evidence="5">
    <location>
        <begin position="169"/>
        <end position="188"/>
    </location>
</feature>
<evidence type="ECO:0000313" key="8">
    <source>
        <dbReference type="Proteomes" id="UP000671862"/>
    </source>
</evidence>
<feature type="transmembrane region" description="Helical" evidence="5">
    <location>
        <begin position="222"/>
        <end position="243"/>
    </location>
</feature>
<keyword evidence="4 5" id="KW-0472">Membrane</keyword>
<feature type="transmembrane region" description="Helical" evidence="5">
    <location>
        <begin position="309"/>
        <end position="329"/>
    </location>
</feature>
<dbReference type="PROSITE" id="PS00216">
    <property type="entry name" value="SUGAR_TRANSPORT_1"/>
    <property type="match status" value="1"/>
</dbReference>
<feature type="transmembrane region" description="Helical" evidence="5">
    <location>
        <begin position="46"/>
        <end position="68"/>
    </location>
</feature>
<feature type="transmembrane region" description="Helical" evidence="5">
    <location>
        <begin position="102"/>
        <end position="125"/>
    </location>
</feature>
<gene>
    <name evidence="7" type="ORF">JYK00_07530</name>
</gene>
<protein>
    <submittedName>
        <fullName evidence="7">MFS transporter</fullName>
    </submittedName>
</protein>
<keyword evidence="8" id="KW-1185">Reference proteome</keyword>
<dbReference type="InterPro" id="IPR036259">
    <property type="entry name" value="MFS_trans_sf"/>
</dbReference>
<evidence type="ECO:0000313" key="7">
    <source>
        <dbReference type="EMBL" id="QTA37575.1"/>
    </source>
</evidence>
<dbReference type="SUPFAM" id="SSF103473">
    <property type="entry name" value="MFS general substrate transporter"/>
    <property type="match status" value="1"/>
</dbReference>
<reference evidence="7 8" key="1">
    <citation type="submission" date="2021-03" db="EMBL/GenBank/DDBJ databases">
        <title>Thermosipho ferrireducens sp.nov., an anaerobic thermophilic iron-reducing bacterium isolated from a deep-sea hydrothermal sulfide deposits.</title>
        <authorList>
            <person name="Zeng X."/>
            <person name="Chen Y."/>
            <person name="Shao Z."/>
        </authorList>
    </citation>
    <scope>NUCLEOTIDE SEQUENCE [LARGE SCALE GENOMIC DNA]</scope>
    <source>
        <strain evidence="7 8">JL129W03</strain>
    </source>
</reference>
<feature type="domain" description="Major facilitator superfamily (MFS) profile" evidence="6">
    <location>
        <begin position="1"/>
        <end position="395"/>
    </location>
</feature>
<dbReference type="PANTHER" id="PTHR23530">
    <property type="entry name" value="TRANSPORT PROTEIN-RELATED"/>
    <property type="match status" value="1"/>
</dbReference>
<dbReference type="PANTHER" id="PTHR23530:SF1">
    <property type="entry name" value="PERMEASE, MAJOR FACILITATOR SUPERFAMILY-RELATED"/>
    <property type="match status" value="1"/>
</dbReference>
<feature type="transmembrane region" description="Helical" evidence="5">
    <location>
        <begin position="255"/>
        <end position="274"/>
    </location>
</feature>
<feature type="transmembrane region" description="Helical" evidence="5">
    <location>
        <begin position="20"/>
        <end position="40"/>
    </location>
</feature>
<keyword evidence="2 5" id="KW-0812">Transmembrane</keyword>
<dbReference type="InterPro" id="IPR020846">
    <property type="entry name" value="MFS_dom"/>
</dbReference>
<evidence type="ECO:0000256" key="4">
    <source>
        <dbReference type="ARBA" id="ARBA00023136"/>
    </source>
</evidence>
<dbReference type="PROSITE" id="PS50850">
    <property type="entry name" value="MFS"/>
    <property type="match status" value="1"/>
</dbReference>
<name>A0ABX7S8W1_9BACT</name>
<dbReference type="Proteomes" id="UP000671862">
    <property type="component" value="Chromosome"/>
</dbReference>
<organism evidence="7 8">
    <name type="scientific">Thermosipho ferrireducens</name>
    <dbReference type="NCBI Taxonomy" id="2571116"/>
    <lineage>
        <taxon>Bacteria</taxon>
        <taxon>Thermotogati</taxon>
        <taxon>Thermotogota</taxon>
        <taxon>Thermotogae</taxon>
        <taxon>Thermotogales</taxon>
        <taxon>Fervidobacteriaceae</taxon>
        <taxon>Thermosipho</taxon>
    </lineage>
</organism>
<feature type="transmembrane region" description="Helical" evidence="5">
    <location>
        <begin position="373"/>
        <end position="392"/>
    </location>
</feature>
<evidence type="ECO:0000256" key="5">
    <source>
        <dbReference type="SAM" id="Phobius"/>
    </source>
</evidence>
<dbReference type="RefSeq" id="WP_207566299.1">
    <property type="nucleotide sequence ID" value="NZ_CP071446.1"/>
</dbReference>
<dbReference type="InterPro" id="IPR011701">
    <property type="entry name" value="MFS"/>
</dbReference>
<feature type="transmembrane region" description="Helical" evidence="5">
    <location>
        <begin position="286"/>
        <end position="303"/>
    </location>
</feature>
<dbReference type="InterPro" id="IPR053160">
    <property type="entry name" value="MFS_DHA3_Transporter"/>
</dbReference>
<dbReference type="Pfam" id="PF07690">
    <property type="entry name" value="MFS_1"/>
    <property type="match status" value="1"/>
</dbReference>
<evidence type="ECO:0000259" key="6">
    <source>
        <dbReference type="PROSITE" id="PS50850"/>
    </source>
</evidence>
<proteinExistence type="predicted"/>
<keyword evidence="3 5" id="KW-1133">Transmembrane helix</keyword>
<accession>A0ABX7S8W1</accession>
<sequence length="403" mass="46239">MEKDIRYTTQLKKNINREFVYTFLSNFNLISTVWMLYLAYKGMSLTQIGILEGIFHITSFLMEVPTGAIADIFGRKTSRTLGRIMWVVSNITMLYGNNFYNFAIAMSLMALSYNLESGAGQALIYDSLKEIKRKNEYMKIAGKIELITQIGMISGYVLGGYIAKIKYELVFIYVIILGLIAIIQSLTFKEPKIKEEHQIKSLKAVFKNAYESLKYLKNRKDVLYLIFFIEGMFVVGTTLFFYLQNYFLSIGFNQFEIGIIMAISGLFSATMSYFSHRIEKRIGLKVILMVLPLIYSLLSFGLVSKAPYIFNILMSGIVGILFIVYNDFVNKNIPSEKRATILSMCSMVYSFYMIIIFPLFGKFADLFSFKSSFKTLSIVILIFSIINVAVNLKSKKFKYISKK</sequence>
<comment type="subcellular location">
    <subcellularLocation>
        <location evidence="1">Membrane</location>
        <topology evidence="1">Multi-pass membrane protein</topology>
    </subcellularLocation>
</comment>
<evidence type="ECO:0000256" key="3">
    <source>
        <dbReference type="ARBA" id="ARBA00022989"/>
    </source>
</evidence>
<dbReference type="InterPro" id="IPR005829">
    <property type="entry name" value="Sugar_transporter_CS"/>
</dbReference>
<dbReference type="Gene3D" id="1.20.1250.20">
    <property type="entry name" value="MFS general substrate transporter like domains"/>
    <property type="match status" value="1"/>
</dbReference>
<evidence type="ECO:0000256" key="1">
    <source>
        <dbReference type="ARBA" id="ARBA00004141"/>
    </source>
</evidence>
<dbReference type="EMBL" id="CP071446">
    <property type="protein sequence ID" value="QTA37575.1"/>
    <property type="molecule type" value="Genomic_DNA"/>
</dbReference>
<feature type="transmembrane region" description="Helical" evidence="5">
    <location>
        <begin position="341"/>
        <end position="361"/>
    </location>
</feature>
<evidence type="ECO:0000256" key="2">
    <source>
        <dbReference type="ARBA" id="ARBA00022692"/>
    </source>
</evidence>